<gene>
    <name evidence="10" type="primary">talA</name>
    <name evidence="9" type="synonym">tal</name>
    <name evidence="10" type="ORF">TST_1368</name>
</gene>
<dbReference type="GO" id="GO:0004801">
    <property type="term" value="F:transaldolase activity"/>
    <property type="evidence" value="ECO:0007669"/>
    <property type="project" value="UniProtKB-UniRule"/>
</dbReference>
<keyword evidence="6 9" id="KW-0570">Pentose shunt</keyword>
<dbReference type="NCBIfam" id="TIGR00875">
    <property type="entry name" value="fsa_talC_mipB"/>
    <property type="match status" value="1"/>
</dbReference>
<dbReference type="EMBL" id="AP013035">
    <property type="protein sequence ID" value="BAT72155.1"/>
    <property type="molecule type" value="Genomic_DNA"/>
</dbReference>
<dbReference type="PATRIC" id="fig|1298851.3.peg.1443"/>
<evidence type="ECO:0000256" key="3">
    <source>
        <dbReference type="ARBA" id="ARBA00005740"/>
    </source>
</evidence>
<comment type="catalytic activity">
    <reaction evidence="8 9">
        <text>D-sedoheptulose 7-phosphate + D-glyceraldehyde 3-phosphate = D-erythrose 4-phosphate + beta-D-fructose 6-phosphate</text>
        <dbReference type="Rhea" id="RHEA:17053"/>
        <dbReference type="ChEBI" id="CHEBI:16897"/>
        <dbReference type="ChEBI" id="CHEBI:57483"/>
        <dbReference type="ChEBI" id="CHEBI:57634"/>
        <dbReference type="ChEBI" id="CHEBI:59776"/>
        <dbReference type="EC" id="2.2.1.2"/>
    </reaction>
</comment>
<dbReference type="RefSeq" id="WP_068550142.1">
    <property type="nucleotide sequence ID" value="NZ_AP013035.1"/>
</dbReference>
<dbReference type="GO" id="GO:0005975">
    <property type="term" value="P:carbohydrate metabolic process"/>
    <property type="evidence" value="ECO:0007669"/>
    <property type="project" value="InterPro"/>
</dbReference>
<dbReference type="InterPro" id="IPR013785">
    <property type="entry name" value="Aldolase_TIM"/>
</dbReference>
<dbReference type="InterPro" id="IPR001585">
    <property type="entry name" value="TAL/FSA"/>
</dbReference>
<evidence type="ECO:0000256" key="8">
    <source>
        <dbReference type="ARBA" id="ARBA00048810"/>
    </source>
</evidence>
<dbReference type="Proteomes" id="UP000063234">
    <property type="component" value="Chromosome"/>
</dbReference>
<dbReference type="GO" id="GO:0006098">
    <property type="term" value="P:pentose-phosphate shunt"/>
    <property type="evidence" value="ECO:0007669"/>
    <property type="project" value="UniProtKB-UniRule"/>
</dbReference>
<feature type="active site" description="Schiff-base intermediate with substrate" evidence="9">
    <location>
        <position position="83"/>
    </location>
</feature>
<dbReference type="Gene3D" id="3.20.20.70">
    <property type="entry name" value="Aldolase class I"/>
    <property type="match status" value="1"/>
</dbReference>
<comment type="function">
    <text evidence="9">Transaldolase is important for the balance of metabolites in the pentose-phosphate pathway.</text>
</comment>
<dbReference type="AlphaFoldDB" id="A0A0S3QV13"/>
<evidence type="ECO:0000256" key="5">
    <source>
        <dbReference type="ARBA" id="ARBA00022679"/>
    </source>
</evidence>
<dbReference type="InterPro" id="IPR004731">
    <property type="entry name" value="Transaldolase_3B/F6P_aldolase"/>
</dbReference>
<dbReference type="GO" id="GO:0005737">
    <property type="term" value="C:cytoplasm"/>
    <property type="evidence" value="ECO:0007669"/>
    <property type="project" value="UniProtKB-SubCell"/>
</dbReference>
<keyword evidence="11" id="KW-1185">Reference proteome</keyword>
<keyword evidence="7 9" id="KW-0704">Schiff base</keyword>
<sequence>MKFFLDTAFVDEIREVASWGILDGVTTNPTLVAKTGRKYREVLEEICSIVDGPVSAEVLSLDYEGMIREARELAKIHPNIAIKIPMTKDGLKAVKTLSEEGIKTNVTLIFSPSQALLAAKAGATFVSPFVGRLDDISHEGMELISTIVPVLKDYDFKTEVIVASVRHPRHVVEAAQIGADIVTVPYKVMEQLLKHPLTDIGIKRFLDDWKQAFGDMSLLDAIS</sequence>
<comment type="similarity">
    <text evidence="3 9">Belongs to the transaldolase family. Type 3B subfamily.</text>
</comment>
<dbReference type="PROSITE" id="PS00958">
    <property type="entry name" value="TRANSALDOLASE_2"/>
    <property type="match status" value="1"/>
</dbReference>
<dbReference type="InterPro" id="IPR033919">
    <property type="entry name" value="TSA/FSA_arc/bac"/>
</dbReference>
<organism evidence="10 11">
    <name type="scientific">Thermosulfidibacter takaii (strain DSM 17441 / JCM 13301 / NBRC 103674 / ABI70S6)</name>
    <dbReference type="NCBI Taxonomy" id="1298851"/>
    <lineage>
        <taxon>Bacteria</taxon>
        <taxon>Pseudomonadati</taxon>
        <taxon>Thermosulfidibacterota</taxon>
        <taxon>Thermosulfidibacteria</taxon>
        <taxon>Thermosulfidibacterales</taxon>
        <taxon>Thermosulfidibacteraceae</taxon>
    </lineage>
</organism>
<dbReference type="KEGG" id="ttk:TST_1368"/>
<dbReference type="EC" id="2.2.1.2" evidence="9"/>
<keyword evidence="5 9" id="KW-0808">Transferase</keyword>
<evidence type="ECO:0000313" key="11">
    <source>
        <dbReference type="Proteomes" id="UP000063234"/>
    </source>
</evidence>
<evidence type="ECO:0000256" key="7">
    <source>
        <dbReference type="ARBA" id="ARBA00023270"/>
    </source>
</evidence>
<dbReference type="PANTHER" id="PTHR10683">
    <property type="entry name" value="TRANSALDOLASE"/>
    <property type="match status" value="1"/>
</dbReference>
<accession>A0A0S3QV13</accession>
<dbReference type="Pfam" id="PF00923">
    <property type="entry name" value="TAL_FSA"/>
    <property type="match status" value="1"/>
</dbReference>
<reference evidence="11" key="1">
    <citation type="journal article" date="2018" name="Science">
        <title>A primordial and reversible TCA cycle in a facultatively chemolithoautotrophic thermophile.</title>
        <authorList>
            <person name="Nunoura T."/>
            <person name="Chikaraishi Y."/>
            <person name="Izaki R."/>
            <person name="Suwa T."/>
            <person name="Sato T."/>
            <person name="Harada T."/>
            <person name="Mori K."/>
            <person name="Kato Y."/>
            <person name="Miyazaki M."/>
            <person name="Shimamura S."/>
            <person name="Yanagawa K."/>
            <person name="Shuto A."/>
            <person name="Ohkouchi N."/>
            <person name="Fujita N."/>
            <person name="Takaki Y."/>
            <person name="Atomi H."/>
            <person name="Takai K."/>
        </authorList>
    </citation>
    <scope>NUCLEOTIDE SEQUENCE [LARGE SCALE GENOMIC DNA]</scope>
    <source>
        <strain evidence="11">DSM 17441 / JCM 13301 / NBRC 103674 / ABI70S6</strain>
    </source>
</reference>
<dbReference type="PANTHER" id="PTHR10683:SF40">
    <property type="entry name" value="FRUCTOSE-6-PHOSPHATE ALDOLASE 1-RELATED"/>
    <property type="match status" value="1"/>
</dbReference>
<dbReference type="UniPathway" id="UPA00115">
    <property type="reaction ID" value="UER00414"/>
</dbReference>
<dbReference type="STRING" id="1298851.TST_1368"/>
<dbReference type="PROSITE" id="PS01054">
    <property type="entry name" value="TRANSALDOLASE_1"/>
    <property type="match status" value="1"/>
</dbReference>
<protein>
    <recommendedName>
        <fullName evidence="9">Probable transaldolase</fullName>
        <ecNumber evidence="9">2.2.1.2</ecNumber>
    </recommendedName>
</protein>
<dbReference type="GO" id="GO:0016832">
    <property type="term" value="F:aldehyde-lyase activity"/>
    <property type="evidence" value="ECO:0007669"/>
    <property type="project" value="InterPro"/>
</dbReference>
<evidence type="ECO:0000256" key="1">
    <source>
        <dbReference type="ARBA" id="ARBA00004496"/>
    </source>
</evidence>
<keyword evidence="4 9" id="KW-0963">Cytoplasm</keyword>
<evidence type="ECO:0000256" key="4">
    <source>
        <dbReference type="ARBA" id="ARBA00022490"/>
    </source>
</evidence>
<evidence type="ECO:0000256" key="2">
    <source>
        <dbReference type="ARBA" id="ARBA00004857"/>
    </source>
</evidence>
<name>A0A0S3QV13_THET7</name>
<dbReference type="HAMAP" id="MF_00494">
    <property type="entry name" value="Transaldolase_3b"/>
    <property type="match status" value="1"/>
</dbReference>
<dbReference type="FunFam" id="3.20.20.70:FF:000018">
    <property type="entry name" value="Probable transaldolase"/>
    <property type="match status" value="1"/>
</dbReference>
<comment type="pathway">
    <text evidence="2 9">Carbohydrate degradation; pentose phosphate pathway; D-glyceraldehyde 3-phosphate and beta-D-fructose 6-phosphate from D-ribose 5-phosphate and D-xylulose 5-phosphate (non-oxidative stage): step 2/3.</text>
</comment>
<evidence type="ECO:0000256" key="6">
    <source>
        <dbReference type="ARBA" id="ARBA00023126"/>
    </source>
</evidence>
<dbReference type="SUPFAM" id="SSF51569">
    <property type="entry name" value="Aldolase"/>
    <property type="match status" value="1"/>
</dbReference>
<evidence type="ECO:0000313" key="10">
    <source>
        <dbReference type="EMBL" id="BAT72155.1"/>
    </source>
</evidence>
<dbReference type="InterPro" id="IPR022999">
    <property type="entry name" value="Transaldolase_3B"/>
</dbReference>
<dbReference type="CDD" id="cd00956">
    <property type="entry name" value="Transaldolase_FSA"/>
    <property type="match status" value="1"/>
</dbReference>
<evidence type="ECO:0000256" key="9">
    <source>
        <dbReference type="HAMAP-Rule" id="MF_00494"/>
    </source>
</evidence>
<dbReference type="InterPro" id="IPR018225">
    <property type="entry name" value="Transaldolase_AS"/>
</dbReference>
<dbReference type="GO" id="GO:0042182">
    <property type="term" value="P:ketone catabolic process"/>
    <property type="evidence" value="ECO:0007669"/>
    <property type="project" value="UniProtKB-ARBA"/>
</dbReference>
<dbReference type="OrthoDB" id="9807051at2"/>
<proteinExistence type="inferred from homology"/>
<comment type="subcellular location">
    <subcellularLocation>
        <location evidence="1 9">Cytoplasm</location>
    </subcellularLocation>
</comment>